<organism evidence="1 2">
    <name type="scientific">Sphagnum magellanicum</name>
    <dbReference type="NCBI Taxonomy" id="128215"/>
    <lineage>
        <taxon>Eukaryota</taxon>
        <taxon>Viridiplantae</taxon>
        <taxon>Streptophyta</taxon>
        <taxon>Embryophyta</taxon>
        <taxon>Bryophyta</taxon>
        <taxon>Sphagnophytina</taxon>
        <taxon>Sphagnopsida</taxon>
        <taxon>Sphagnales</taxon>
        <taxon>Sphagnaceae</taxon>
        <taxon>Sphagnum</taxon>
    </lineage>
</organism>
<name>A0ACB8HLH0_9BRYO</name>
<gene>
    <name evidence="1" type="ORF">CY35_07G058300</name>
</gene>
<dbReference type="Proteomes" id="UP000828922">
    <property type="component" value="Linkage Group LG07"/>
</dbReference>
<comment type="caution">
    <text evidence="1">The sequence shown here is derived from an EMBL/GenBank/DDBJ whole genome shotgun (WGS) entry which is preliminary data.</text>
</comment>
<evidence type="ECO:0000313" key="2">
    <source>
        <dbReference type="Proteomes" id="UP000828922"/>
    </source>
</evidence>
<accession>A0ACB8HLH0</accession>
<reference evidence="2" key="1">
    <citation type="journal article" date="2022" name="New Phytol.">
        <title>Phylogenomic structure and speciation in an emerging model: the Sphagnum magellanicum complex (Bryophyta).</title>
        <authorList>
            <person name="Shaw A.J."/>
            <person name="Piatkowski B."/>
            <person name="Duffy A.M."/>
            <person name="Aguero B."/>
            <person name="Imwattana K."/>
            <person name="Nieto-Lugilde M."/>
            <person name="Healey A."/>
            <person name="Weston D.J."/>
            <person name="Patel M.N."/>
            <person name="Schmutz J."/>
            <person name="Grimwood J."/>
            <person name="Yavitt J.B."/>
            <person name="Hassel K."/>
            <person name="Stenoien H.K."/>
            <person name="Flatberg K.I."/>
            <person name="Bickford C.P."/>
            <person name="Hicks K.A."/>
        </authorList>
    </citation>
    <scope>NUCLEOTIDE SEQUENCE [LARGE SCALE GENOMIC DNA]</scope>
</reference>
<evidence type="ECO:0000313" key="1">
    <source>
        <dbReference type="EMBL" id="KAH9556927.1"/>
    </source>
</evidence>
<proteinExistence type="predicted"/>
<keyword evidence="2" id="KW-1185">Reference proteome</keyword>
<protein>
    <submittedName>
        <fullName evidence="1">Uncharacterized protein</fullName>
    </submittedName>
</protein>
<sequence length="255" mass="28291">MGLSSMGMSKAELRLRRLLAAQVHQTNDAKLVHYVSTMRDLLSMLTGDVAHQDLPSISAARAKEYAQQIELVAQKLKDRAVVPDVVDTETAEIGVTQAPVDWNEQAKQLLPGRNPEPSKTLSPSQAAVSQTLRRRLRGEDGNAKRSSEIARVDAATQALVQKHRELQEGLTDEMVVLAAQLKDSSMLMDVSLRDTEHVLDSTEAALEHSLASTNRVNLRAGRLYSQSWKTTCLTWLLLFLVCGLFLFMVFLIRVT</sequence>
<dbReference type="EMBL" id="CM038913">
    <property type="protein sequence ID" value="KAH9556927.1"/>
    <property type="molecule type" value="Genomic_DNA"/>
</dbReference>